<comment type="caution">
    <text evidence="2">The sequence shown here is derived from an EMBL/GenBank/DDBJ whole genome shotgun (WGS) entry which is preliminary data.</text>
</comment>
<feature type="region of interest" description="Disordered" evidence="1">
    <location>
        <begin position="97"/>
        <end position="141"/>
    </location>
</feature>
<feature type="compositionally biased region" description="Basic residues" evidence="1">
    <location>
        <begin position="97"/>
        <end position="109"/>
    </location>
</feature>
<evidence type="ECO:0000313" key="2">
    <source>
        <dbReference type="EMBL" id="KAJ7357934.1"/>
    </source>
</evidence>
<name>A0AAD7AGA2_9AGAR</name>
<accession>A0AAD7AGA2</accession>
<sequence length="141" mass="16316">LRDAQCRGALVKLRNQLVIKTRFLNYKNLHSRGQGATTRARTIVGRNELKIRLHSERYQSAWDALFAMMGGIEGAVGWKNLRKADIRCMEDAEDVWRKKKRRAHAKERHKRNEEEDNAGEDAGERGTESRREVSWIWTAAG</sequence>
<evidence type="ECO:0000256" key="1">
    <source>
        <dbReference type="SAM" id="MobiDB-lite"/>
    </source>
</evidence>
<dbReference type="AlphaFoldDB" id="A0AAD7AGA2"/>
<evidence type="ECO:0000313" key="3">
    <source>
        <dbReference type="Proteomes" id="UP001218218"/>
    </source>
</evidence>
<reference evidence="2" key="1">
    <citation type="submission" date="2023-03" db="EMBL/GenBank/DDBJ databases">
        <title>Massive genome expansion in bonnet fungi (Mycena s.s.) driven by repeated elements and novel gene families across ecological guilds.</title>
        <authorList>
            <consortium name="Lawrence Berkeley National Laboratory"/>
            <person name="Harder C.B."/>
            <person name="Miyauchi S."/>
            <person name="Viragh M."/>
            <person name="Kuo A."/>
            <person name="Thoen E."/>
            <person name="Andreopoulos B."/>
            <person name="Lu D."/>
            <person name="Skrede I."/>
            <person name="Drula E."/>
            <person name="Henrissat B."/>
            <person name="Morin E."/>
            <person name="Kohler A."/>
            <person name="Barry K."/>
            <person name="LaButti K."/>
            <person name="Morin E."/>
            <person name="Salamov A."/>
            <person name="Lipzen A."/>
            <person name="Mereny Z."/>
            <person name="Hegedus B."/>
            <person name="Baldrian P."/>
            <person name="Stursova M."/>
            <person name="Weitz H."/>
            <person name="Taylor A."/>
            <person name="Grigoriev I.V."/>
            <person name="Nagy L.G."/>
            <person name="Martin F."/>
            <person name="Kauserud H."/>
        </authorList>
    </citation>
    <scope>NUCLEOTIDE SEQUENCE</scope>
    <source>
        <strain evidence="2">CBHHK002</strain>
    </source>
</reference>
<feature type="non-terminal residue" evidence="2">
    <location>
        <position position="141"/>
    </location>
</feature>
<feature type="compositionally biased region" description="Basic and acidic residues" evidence="1">
    <location>
        <begin position="122"/>
        <end position="133"/>
    </location>
</feature>
<dbReference type="Proteomes" id="UP001218218">
    <property type="component" value="Unassembled WGS sequence"/>
</dbReference>
<dbReference type="EMBL" id="JARIHO010000007">
    <property type="protein sequence ID" value="KAJ7357934.1"/>
    <property type="molecule type" value="Genomic_DNA"/>
</dbReference>
<organism evidence="2 3">
    <name type="scientific">Mycena albidolilacea</name>
    <dbReference type="NCBI Taxonomy" id="1033008"/>
    <lineage>
        <taxon>Eukaryota</taxon>
        <taxon>Fungi</taxon>
        <taxon>Dikarya</taxon>
        <taxon>Basidiomycota</taxon>
        <taxon>Agaricomycotina</taxon>
        <taxon>Agaricomycetes</taxon>
        <taxon>Agaricomycetidae</taxon>
        <taxon>Agaricales</taxon>
        <taxon>Marasmiineae</taxon>
        <taxon>Mycenaceae</taxon>
        <taxon>Mycena</taxon>
    </lineage>
</organism>
<protein>
    <submittedName>
        <fullName evidence="2">Uncharacterized protein</fullName>
    </submittedName>
</protein>
<feature type="non-terminal residue" evidence="2">
    <location>
        <position position="1"/>
    </location>
</feature>
<gene>
    <name evidence="2" type="ORF">DFH08DRAFT_651511</name>
</gene>
<keyword evidence="3" id="KW-1185">Reference proteome</keyword>
<proteinExistence type="predicted"/>